<keyword evidence="4" id="KW-1185">Reference proteome</keyword>
<evidence type="ECO:0000313" key="3">
    <source>
        <dbReference type="EMBL" id="KAL2454944.1"/>
    </source>
</evidence>
<comment type="caution">
    <text evidence="3">The sequence shown here is derived from an EMBL/GenBank/DDBJ whole genome shotgun (WGS) entry which is preliminary data.</text>
</comment>
<feature type="compositionally biased region" description="Acidic residues" evidence="1">
    <location>
        <begin position="79"/>
        <end position="89"/>
    </location>
</feature>
<evidence type="ECO:0000259" key="2">
    <source>
        <dbReference type="Pfam" id="PF03732"/>
    </source>
</evidence>
<feature type="compositionally biased region" description="Basic and acidic residues" evidence="1">
    <location>
        <begin position="110"/>
        <end position="119"/>
    </location>
</feature>
<protein>
    <submittedName>
        <fullName evidence="3">Ribonuclease H</fullName>
    </submittedName>
</protein>
<dbReference type="Proteomes" id="UP001604336">
    <property type="component" value="Unassembled WGS sequence"/>
</dbReference>
<evidence type="ECO:0000256" key="1">
    <source>
        <dbReference type="SAM" id="MobiDB-lite"/>
    </source>
</evidence>
<feature type="compositionally biased region" description="Basic and acidic residues" evidence="1">
    <location>
        <begin position="164"/>
        <end position="176"/>
    </location>
</feature>
<feature type="compositionally biased region" description="Basic and acidic residues" evidence="1">
    <location>
        <begin position="133"/>
        <end position="152"/>
    </location>
</feature>
<organism evidence="3 4">
    <name type="scientific">Abeliophyllum distichum</name>
    <dbReference type="NCBI Taxonomy" id="126358"/>
    <lineage>
        <taxon>Eukaryota</taxon>
        <taxon>Viridiplantae</taxon>
        <taxon>Streptophyta</taxon>
        <taxon>Embryophyta</taxon>
        <taxon>Tracheophyta</taxon>
        <taxon>Spermatophyta</taxon>
        <taxon>Magnoliopsida</taxon>
        <taxon>eudicotyledons</taxon>
        <taxon>Gunneridae</taxon>
        <taxon>Pentapetalae</taxon>
        <taxon>asterids</taxon>
        <taxon>lamiids</taxon>
        <taxon>Lamiales</taxon>
        <taxon>Oleaceae</taxon>
        <taxon>Forsythieae</taxon>
        <taxon>Abeliophyllum</taxon>
    </lineage>
</organism>
<dbReference type="Gene3D" id="2.40.70.10">
    <property type="entry name" value="Acid Proteases"/>
    <property type="match status" value="1"/>
</dbReference>
<dbReference type="EMBL" id="JBFOLK010000241">
    <property type="protein sequence ID" value="KAL2454944.1"/>
    <property type="molecule type" value="Genomic_DNA"/>
</dbReference>
<sequence>MSGSDENPRRTRHATDGETMAAPRDARAPRRRRGRRAPTNFEREMRTMAASVRQLAQHQAQMQGYIQTIHMQRNYPQGEDLEDPGEEQEVNSMRPRESHDRGEASNAREYANDDPHIGERGPQPTLSASVFERLGEQGPRDRPQVSHQRKEPSGSPPRNRRERRAREAEARAESEYRSYQSPQGPYHKPPQGSYHQPHHYEEDQQAPNPFPPPVPECPKKTRSFEVDDDDENLPFSEGIRNAPIPNEFRVPKITPYTGKGDPLDHVNTYKTEMSLRGATPALKCRAFHLTLSGGAKRWYNKLAAGSIRNWPDLKRTFINYFSSGRPASVPVQRLHDIRQAESEPLQSYLSRFNEEMLFCERITDAEVLSALKGGLDINHPFWRDVRNKNPTTFDQLVEMIMEEITNENMILHRNRGGVAPNQVPRVNYGKAQVRHLPQPPPCRRDYSADPNAGMSYVASAQEGLLPPYPAQMAPGSSTGAYNYGVAIPTYYETGTGSLPILPSRQETPSKRSLQWDRRPANQDPPRRDSRSPVRLPRVERQTENRFIKGPEKPHIREIDTIYGGPYIGGQSRNAQKSYAKEAEGKLETNWLINSRPSSSNKVDPISFTEEDVKGVHYPHCDALVVRTVVARNGLERMLVDNGSSVNVIFSSTYEQMNIDVPLEPSTEPLYGFTGDCVTPKGIIRLAVTMGEEPLAAHTFMEFLVVDRRSAYHGVLGRPVLKEL</sequence>
<reference evidence="4" key="1">
    <citation type="submission" date="2024-07" db="EMBL/GenBank/DDBJ databases">
        <title>Two chromosome-level genome assemblies of Korean endemic species Abeliophyllum distichum and Forsythia ovata (Oleaceae).</title>
        <authorList>
            <person name="Jang H."/>
        </authorList>
    </citation>
    <scope>NUCLEOTIDE SEQUENCE [LARGE SCALE GENOMIC DNA]</scope>
</reference>
<feature type="domain" description="Retrotransposon gag" evidence="2">
    <location>
        <begin position="286"/>
        <end position="376"/>
    </location>
</feature>
<feature type="compositionally biased region" description="Polar residues" evidence="1">
    <location>
        <begin position="54"/>
        <end position="75"/>
    </location>
</feature>
<gene>
    <name evidence="3" type="ORF">Adt_47554</name>
</gene>
<dbReference type="AlphaFoldDB" id="A0ABD1NVF8"/>
<dbReference type="PANTHER" id="PTHR33223">
    <property type="entry name" value="CCHC-TYPE DOMAIN-CONTAINING PROTEIN"/>
    <property type="match status" value="1"/>
</dbReference>
<feature type="region of interest" description="Disordered" evidence="1">
    <location>
        <begin position="1"/>
        <end position="219"/>
    </location>
</feature>
<evidence type="ECO:0000313" key="4">
    <source>
        <dbReference type="Proteomes" id="UP001604336"/>
    </source>
</evidence>
<feature type="region of interest" description="Disordered" evidence="1">
    <location>
        <begin position="496"/>
        <end position="542"/>
    </location>
</feature>
<feature type="compositionally biased region" description="Basic and acidic residues" evidence="1">
    <location>
        <begin position="507"/>
        <end position="542"/>
    </location>
</feature>
<accession>A0ABD1NVF8</accession>
<name>A0ABD1NVF8_9LAMI</name>
<feature type="compositionally biased region" description="Basic and acidic residues" evidence="1">
    <location>
        <begin position="94"/>
        <end position="103"/>
    </location>
</feature>
<feature type="compositionally biased region" description="Basic and acidic residues" evidence="1">
    <location>
        <begin position="1"/>
        <end position="16"/>
    </location>
</feature>
<dbReference type="InterPro" id="IPR005162">
    <property type="entry name" value="Retrotrans_gag_dom"/>
</dbReference>
<dbReference type="Pfam" id="PF03732">
    <property type="entry name" value="Retrotrans_gag"/>
    <property type="match status" value="1"/>
</dbReference>
<dbReference type="InterPro" id="IPR021109">
    <property type="entry name" value="Peptidase_aspartic_dom_sf"/>
</dbReference>
<dbReference type="PANTHER" id="PTHR33223:SF10">
    <property type="entry name" value="AMINOTRANSFERASE-LIKE PLANT MOBILE DOMAIN-CONTAINING PROTEIN"/>
    <property type="match status" value="1"/>
</dbReference>
<proteinExistence type="predicted"/>
<dbReference type="CDD" id="cd00303">
    <property type="entry name" value="retropepsin_like"/>
    <property type="match status" value="1"/>
</dbReference>